<evidence type="ECO:0000256" key="1">
    <source>
        <dbReference type="SAM" id="MobiDB-lite"/>
    </source>
</evidence>
<evidence type="ECO:0000313" key="4">
    <source>
        <dbReference type="Proteomes" id="UP000027073"/>
    </source>
</evidence>
<dbReference type="HOGENOM" id="CLU_1337996_0_0_1"/>
<accession>A0A067N7C3</accession>
<dbReference type="EMBL" id="KL198014">
    <property type="protein sequence ID" value="KDQ22825.1"/>
    <property type="molecule type" value="Genomic_DNA"/>
</dbReference>
<keyword evidence="2" id="KW-0732">Signal</keyword>
<evidence type="ECO:0000313" key="3">
    <source>
        <dbReference type="EMBL" id="KDQ22825.1"/>
    </source>
</evidence>
<feature type="region of interest" description="Disordered" evidence="1">
    <location>
        <begin position="181"/>
        <end position="205"/>
    </location>
</feature>
<feature type="compositionally biased region" description="Acidic residues" evidence="1">
    <location>
        <begin position="191"/>
        <end position="205"/>
    </location>
</feature>
<feature type="region of interest" description="Disordered" evidence="1">
    <location>
        <begin position="59"/>
        <end position="167"/>
    </location>
</feature>
<feature type="compositionally biased region" description="Polar residues" evidence="1">
    <location>
        <begin position="121"/>
        <end position="154"/>
    </location>
</feature>
<protein>
    <submittedName>
        <fullName evidence="3">Uncharacterized protein</fullName>
    </submittedName>
</protein>
<evidence type="ECO:0000256" key="2">
    <source>
        <dbReference type="SAM" id="SignalP"/>
    </source>
</evidence>
<feature type="chain" id="PRO_5001641970" evidence="2">
    <location>
        <begin position="22"/>
        <end position="205"/>
    </location>
</feature>
<dbReference type="InParanoid" id="A0A067N7C3"/>
<feature type="compositionally biased region" description="Low complexity" evidence="1">
    <location>
        <begin position="72"/>
        <end position="109"/>
    </location>
</feature>
<dbReference type="VEuPathDB" id="FungiDB:PLEOSDRAFT_1087335"/>
<proteinExistence type="predicted"/>
<dbReference type="AlphaFoldDB" id="A0A067N7C3"/>
<sequence>MFKLTAIILALVTANAVYVAATPVSRYAEWDDSGERLAKRWPPLRPYYMPPAPFGYPLRPHVPFTTPPTPGETPTSSGPTTPTDTGRPIPSPTETESSSSRSTQVSFPTAVPQHSLRPLDSSKSTQSQDAVKTKNLAPTSTQVSQHTETQSSEFQHWPEPYNRPWGYIPPVRPWYPRPWYSRRRDETAGSGEEDYDESWVYEEGY</sequence>
<dbReference type="Proteomes" id="UP000027073">
    <property type="component" value="Unassembled WGS sequence"/>
</dbReference>
<organism evidence="3 4">
    <name type="scientific">Pleurotus ostreatus (strain PC15)</name>
    <name type="common">Oyster mushroom</name>
    <dbReference type="NCBI Taxonomy" id="1137138"/>
    <lineage>
        <taxon>Eukaryota</taxon>
        <taxon>Fungi</taxon>
        <taxon>Dikarya</taxon>
        <taxon>Basidiomycota</taxon>
        <taxon>Agaricomycotina</taxon>
        <taxon>Agaricomycetes</taxon>
        <taxon>Agaricomycetidae</taxon>
        <taxon>Agaricales</taxon>
        <taxon>Pleurotineae</taxon>
        <taxon>Pleurotaceae</taxon>
        <taxon>Pleurotus</taxon>
    </lineage>
</organism>
<feature type="signal peptide" evidence="2">
    <location>
        <begin position="1"/>
        <end position="21"/>
    </location>
</feature>
<reference evidence="4" key="1">
    <citation type="journal article" date="2014" name="Proc. Natl. Acad. Sci. U.S.A.">
        <title>Extensive sampling of basidiomycete genomes demonstrates inadequacy of the white-rot/brown-rot paradigm for wood decay fungi.</title>
        <authorList>
            <person name="Riley R."/>
            <person name="Salamov A.A."/>
            <person name="Brown D.W."/>
            <person name="Nagy L.G."/>
            <person name="Floudas D."/>
            <person name="Held B.W."/>
            <person name="Levasseur A."/>
            <person name="Lombard V."/>
            <person name="Morin E."/>
            <person name="Otillar R."/>
            <person name="Lindquist E.A."/>
            <person name="Sun H."/>
            <person name="LaButti K.M."/>
            <person name="Schmutz J."/>
            <person name="Jabbour D."/>
            <person name="Luo H."/>
            <person name="Baker S.E."/>
            <person name="Pisabarro A.G."/>
            <person name="Walton J.D."/>
            <person name="Blanchette R.A."/>
            <person name="Henrissat B."/>
            <person name="Martin F."/>
            <person name="Cullen D."/>
            <person name="Hibbett D.S."/>
            <person name="Grigoriev I.V."/>
        </authorList>
    </citation>
    <scope>NUCLEOTIDE SEQUENCE [LARGE SCALE GENOMIC DNA]</scope>
    <source>
        <strain evidence="4">PC15</strain>
    </source>
</reference>
<gene>
    <name evidence="3" type="ORF">PLEOSDRAFT_1087335</name>
</gene>
<name>A0A067N7C3_PLEO1</name>